<gene>
    <name evidence="9" type="primary">lnt</name>
    <name evidence="11" type="ORF">DET45_101122</name>
</gene>
<evidence type="ECO:0000256" key="3">
    <source>
        <dbReference type="ARBA" id="ARBA00022475"/>
    </source>
</evidence>
<evidence type="ECO:0000256" key="9">
    <source>
        <dbReference type="HAMAP-Rule" id="MF_01148"/>
    </source>
</evidence>
<feature type="domain" description="CN hydrolase" evidence="10">
    <location>
        <begin position="216"/>
        <end position="466"/>
    </location>
</feature>
<dbReference type="PROSITE" id="PS50263">
    <property type="entry name" value="CN_HYDROLASE"/>
    <property type="match status" value="1"/>
</dbReference>
<sequence length="503" mass="56456">MNQTKLMALLLGGSLVFSYSPFEQAWLPLAVLTFLLLLLRNSSPKQAFAHGFWFGLGWFGAGLSWIYVSIDQFGGLHPLASMAILLVLYAYLSLFPAVALWLWKWSEHKFGPSAIWLLPGIWLLTESLRGWLLTGFPWLELGYSQTDASLGQYAAWVGVSGVSVIVWLIAISFYRGWQQRCLLPTAVATALLLVSFALPQWSQLERTGETKRVLLVQGNISQSIKWNPDQHWRSLTTYLELSKPFYSSHDIIVWPESAVTMPEPYTDDILANIHQDLVAADTSLITGIIDYSNREYFNSLITLGMDAPYQPMEAYYHGHSNRYAKHQLLPIGEFVPFENLLRPLAPLFDLPMSSFSRGDYVQPDLRAKGQHLTAAICYEIAFPNQVRANLKPNSDFLITVSNDTWFGASHGPAQHMQIARMRSIELGRPLLRATNNGITAVVNEYGQELARAPQFVAATLSAQVPLVQGTTPFYRNGLLNAWIIALMIAICGIFGMVKRRQNQ</sequence>
<evidence type="ECO:0000256" key="7">
    <source>
        <dbReference type="ARBA" id="ARBA00023136"/>
    </source>
</evidence>
<dbReference type="HAMAP" id="MF_01148">
    <property type="entry name" value="Lnt"/>
    <property type="match status" value="1"/>
</dbReference>
<evidence type="ECO:0000259" key="10">
    <source>
        <dbReference type="PROSITE" id="PS50263"/>
    </source>
</evidence>
<reference evidence="11 12" key="1">
    <citation type="submission" date="2018-05" db="EMBL/GenBank/DDBJ databases">
        <title>Freshwater and sediment microbial communities from various areas in North America, analyzing microbe dynamics in response to fracking.</title>
        <authorList>
            <person name="Lamendella R."/>
        </authorList>
    </citation>
    <scope>NUCLEOTIDE SEQUENCE [LARGE SCALE GENOMIC DNA]</scope>
    <source>
        <strain evidence="11 12">125B1</strain>
    </source>
</reference>
<dbReference type="InterPro" id="IPR036526">
    <property type="entry name" value="C-N_Hydrolase_sf"/>
</dbReference>
<dbReference type="NCBIfam" id="TIGR00546">
    <property type="entry name" value="lnt"/>
    <property type="match status" value="1"/>
</dbReference>
<dbReference type="Gene3D" id="3.60.110.10">
    <property type="entry name" value="Carbon-nitrogen hydrolase"/>
    <property type="match status" value="1"/>
</dbReference>
<feature type="transmembrane region" description="Helical" evidence="9">
    <location>
        <begin position="153"/>
        <end position="174"/>
    </location>
</feature>
<comment type="similarity">
    <text evidence="2 9">Belongs to the CN hydrolase family. Apolipoprotein N-acyltransferase subfamily.</text>
</comment>
<dbReference type="PANTHER" id="PTHR38686:SF1">
    <property type="entry name" value="APOLIPOPROTEIN N-ACYLTRANSFERASE"/>
    <property type="match status" value="1"/>
</dbReference>
<comment type="catalytic activity">
    <reaction evidence="9">
        <text>N-terminal S-1,2-diacyl-sn-glyceryl-L-cysteinyl-[lipoprotein] + a glycerophospholipid = N-acyl-S-1,2-diacyl-sn-glyceryl-L-cysteinyl-[lipoprotein] + a 2-acyl-sn-glycero-3-phospholipid + H(+)</text>
        <dbReference type="Rhea" id="RHEA:48228"/>
        <dbReference type="Rhea" id="RHEA-COMP:14681"/>
        <dbReference type="Rhea" id="RHEA-COMP:14684"/>
        <dbReference type="ChEBI" id="CHEBI:15378"/>
        <dbReference type="ChEBI" id="CHEBI:136912"/>
        <dbReference type="ChEBI" id="CHEBI:140656"/>
        <dbReference type="ChEBI" id="CHEBI:140657"/>
        <dbReference type="ChEBI" id="CHEBI:140660"/>
        <dbReference type="EC" id="2.3.1.269"/>
    </reaction>
</comment>
<comment type="subcellular location">
    <subcellularLocation>
        <location evidence="1 9">Cell membrane</location>
        <topology evidence="1 9">Multi-pass membrane protein</topology>
    </subcellularLocation>
</comment>
<evidence type="ECO:0000256" key="1">
    <source>
        <dbReference type="ARBA" id="ARBA00004651"/>
    </source>
</evidence>
<dbReference type="RefSeq" id="WP_110074770.1">
    <property type="nucleotide sequence ID" value="NZ_QGTT01000001.1"/>
</dbReference>
<dbReference type="SUPFAM" id="SSF56317">
    <property type="entry name" value="Carbon-nitrogen hydrolase"/>
    <property type="match status" value="1"/>
</dbReference>
<keyword evidence="7 9" id="KW-0472">Membrane</keyword>
<feature type="transmembrane region" description="Helical" evidence="9">
    <location>
        <begin position="115"/>
        <end position="133"/>
    </location>
</feature>
<evidence type="ECO:0000313" key="11">
    <source>
        <dbReference type="EMBL" id="PWW16025.1"/>
    </source>
</evidence>
<evidence type="ECO:0000256" key="2">
    <source>
        <dbReference type="ARBA" id="ARBA00010065"/>
    </source>
</evidence>
<dbReference type="OrthoDB" id="9804277at2"/>
<dbReference type="Pfam" id="PF00795">
    <property type="entry name" value="CN_hydrolase"/>
    <property type="match status" value="1"/>
</dbReference>
<dbReference type="Pfam" id="PF20154">
    <property type="entry name" value="LNT_N"/>
    <property type="match status" value="1"/>
</dbReference>
<dbReference type="GO" id="GO:0005886">
    <property type="term" value="C:plasma membrane"/>
    <property type="evidence" value="ECO:0007669"/>
    <property type="project" value="UniProtKB-SubCell"/>
</dbReference>
<feature type="transmembrane region" description="Helical" evidence="9">
    <location>
        <begin position="51"/>
        <end position="70"/>
    </location>
</feature>
<proteinExistence type="inferred from homology"/>
<feature type="transmembrane region" description="Helical" evidence="9">
    <location>
        <begin position="181"/>
        <end position="201"/>
    </location>
</feature>
<comment type="pathway">
    <text evidence="9">Protein modification; lipoprotein biosynthesis (N-acyl transfer).</text>
</comment>
<dbReference type="EC" id="2.3.1.269" evidence="9"/>
<evidence type="ECO:0000256" key="4">
    <source>
        <dbReference type="ARBA" id="ARBA00022679"/>
    </source>
</evidence>
<dbReference type="AlphaFoldDB" id="A0A317QCY9"/>
<comment type="caution">
    <text evidence="11">The sequence shown here is derived from an EMBL/GenBank/DDBJ whole genome shotgun (WGS) entry which is preliminary data.</text>
</comment>
<dbReference type="InterPro" id="IPR004563">
    <property type="entry name" value="Apolipo_AcylTrfase"/>
</dbReference>
<evidence type="ECO:0000313" key="12">
    <source>
        <dbReference type="Proteomes" id="UP000246964"/>
    </source>
</evidence>
<keyword evidence="4 9" id="KW-0808">Transferase</keyword>
<keyword evidence="5 9" id="KW-0812">Transmembrane</keyword>
<feature type="transmembrane region" description="Helical" evidence="9">
    <location>
        <begin position="478"/>
        <end position="497"/>
    </location>
</feature>
<accession>A0A317QCY9</accession>
<dbReference type="Proteomes" id="UP000246964">
    <property type="component" value="Unassembled WGS sequence"/>
</dbReference>
<evidence type="ECO:0000256" key="8">
    <source>
        <dbReference type="ARBA" id="ARBA00023315"/>
    </source>
</evidence>
<comment type="function">
    <text evidence="9">Catalyzes the phospholipid dependent N-acylation of the N-terminal cysteine of apolipoprotein, the last step in lipoprotein maturation.</text>
</comment>
<evidence type="ECO:0000256" key="6">
    <source>
        <dbReference type="ARBA" id="ARBA00022989"/>
    </source>
</evidence>
<organism evidence="11 12">
    <name type="scientific">Pseudidiomarina maritima</name>
    <dbReference type="NCBI Taxonomy" id="519453"/>
    <lineage>
        <taxon>Bacteria</taxon>
        <taxon>Pseudomonadati</taxon>
        <taxon>Pseudomonadota</taxon>
        <taxon>Gammaproteobacteria</taxon>
        <taxon>Alteromonadales</taxon>
        <taxon>Idiomarinaceae</taxon>
        <taxon>Pseudidiomarina</taxon>
    </lineage>
</organism>
<dbReference type="CDD" id="cd07571">
    <property type="entry name" value="ALP_N-acyl_transferase"/>
    <property type="match status" value="1"/>
</dbReference>
<feature type="transmembrane region" description="Helical" evidence="9">
    <location>
        <begin position="82"/>
        <end position="103"/>
    </location>
</feature>
<dbReference type="UniPathway" id="UPA00666"/>
<keyword evidence="6 9" id="KW-1133">Transmembrane helix</keyword>
<dbReference type="GO" id="GO:0016410">
    <property type="term" value="F:N-acyltransferase activity"/>
    <property type="evidence" value="ECO:0007669"/>
    <property type="project" value="UniProtKB-UniRule"/>
</dbReference>
<dbReference type="GO" id="GO:0042158">
    <property type="term" value="P:lipoprotein biosynthetic process"/>
    <property type="evidence" value="ECO:0007669"/>
    <property type="project" value="UniProtKB-UniRule"/>
</dbReference>
<feature type="transmembrane region" description="Helical" evidence="9">
    <location>
        <begin position="20"/>
        <end position="39"/>
    </location>
</feature>
<keyword evidence="11" id="KW-0449">Lipoprotein</keyword>
<keyword evidence="8 9" id="KW-0012">Acyltransferase</keyword>
<keyword evidence="3 9" id="KW-1003">Cell membrane</keyword>
<dbReference type="PANTHER" id="PTHR38686">
    <property type="entry name" value="APOLIPOPROTEIN N-ACYLTRANSFERASE"/>
    <property type="match status" value="1"/>
</dbReference>
<protein>
    <recommendedName>
        <fullName evidence="9">Apolipoprotein N-acyltransferase</fullName>
        <shortName evidence="9">ALP N-acyltransferase</shortName>
        <ecNumber evidence="9">2.3.1.269</ecNumber>
    </recommendedName>
</protein>
<name>A0A317QCY9_9GAMM</name>
<dbReference type="EMBL" id="QGTT01000001">
    <property type="protein sequence ID" value="PWW16025.1"/>
    <property type="molecule type" value="Genomic_DNA"/>
</dbReference>
<dbReference type="InterPro" id="IPR045378">
    <property type="entry name" value="LNT_N"/>
</dbReference>
<keyword evidence="12" id="KW-1185">Reference proteome</keyword>
<evidence type="ECO:0000256" key="5">
    <source>
        <dbReference type="ARBA" id="ARBA00022692"/>
    </source>
</evidence>
<dbReference type="InterPro" id="IPR003010">
    <property type="entry name" value="C-N_Hydrolase"/>
</dbReference>